<accession>A0A0S7WES9</accession>
<dbReference type="EMBL" id="LIZT01000103">
    <property type="protein sequence ID" value="KPJ48666.1"/>
    <property type="molecule type" value="Genomic_DNA"/>
</dbReference>
<sequence length="94" mass="10921">MVVTFVFFIFAGRFSAFSKSYSMSTVGVYEKLGANWRNLGRWNDFKSCRREEAKVILEKRKGFPRTVGLSCPDKSKVLAVLNIANEQINKHRWR</sequence>
<organism evidence="1 2">
    <name type="scientific">candidate division TA06 bacterium DG_26</name>
    <dbReference type="NCBI Taxonomy" id="1703771"/>
    <lineage>
        <taxon>Bacteria</taxon>
        <taxon>Bacteria division TA06</taxon>
    </lineage>
</organism>
<proteinExistence type="predicted"/>
<evidence type="ECO:0000313" key="2">
    <source>
        <dbReference type="Proteomes" id="UP000051124"/>
    </source>
</evidence>
<name>A0A0S7WES9_UNCT6</name>
<evidence type="ECO:0000313" key="1">
    <source>
        <dbReference type="EMBL" id="KPJ48666.1"/>
    </source>
</evidence>
<gene>
    <name evidence="1" type="ORF">AMJ40_07080</name>
</gene>
<dbReference type="Proteomes" id="UP000051124">
    <property type="component" value="Unassembled WGS sequence"/>
</dbReference>
<protein>
    <submittedName>
        <fullName evidence="1">Uncharacterized protein</fullName>
    </submittedName>
</protein>
<comment type="caution">
    <text evidence="1">The sequence shown here is derived from an EMBL/GenBank/DDBJ whole genome shotgun (WGS) entry which is preliminary data.</text>
</comment>
<dbReference type="AlphaFoldDB" id="A0A0S7WES9"/>
<reference evidence="1 2" key="1">
    <citation type="journal article" date="2015" name="Microbiome">
        <title>Genomic resolution of linkages in carbon, nitrogen, and sulfur cycling among widespread estuary sediment bacteria.</title>
        <authorList>
            <person name="Baker B.J."/>
            <person name="Lazar C.S."/>
            <person name="Teske A.P."/>
            <person name="Dick G.J."/>
        </authorList>
    </citation>
    <scope>NUCLEOTIDE SEQUENCE [LARGE SCALE GENOMIC DNA]</scope>
    <source>
        <strain evidence="1">DG_26</strain>
    </source>
</reference>